<dbReference type="Pfam" id="PF00588">
    <property type="entry name" value="SpoU_methylase"/>
    <property type="match status" value="1"/>
</dbReference>
<proteinExistence type="inferred from homology"/>
<feature type="domain" description="tRNA/rRNA methyltransferase SpoU type" evidence="5">
    <location>
        <begin position="4"/>
        <end position="154"/>
    </location>
</feature>
<dbReference type="PIRSF" id="PIRSF004808">
    <property type="entry name" value="LasT"/>
    <property type="match status" value="1"/>
</dbReference>
<evidence type="ECO:0000313" key="6">
    <source>
        <dbReference type="EMBL" id="ODR99067.1"/>
    </source>
</evidence>
<keyword evidence="7" id="KW-1185">Reference proteome</keyword>
<dbReference type="InterPro" id="IPR029026">
    <property type="entry name" value="tRNA_m1G_MTases_N"/>
</dbReference>
<dbReference type="STRING" id="1774968.AUC68_06430"/>
<reference evidence="6 7" key="1">
    <citation type="journal article" date="2016" name="Environ. Microbiol.">
        <title>New Methyloceanibacter diversity from North Sea sediments includes methanotroph containing solely the soluble methane monooxygenase.</title>
        <authorList>
            <person name="Vekeman B."/>
            <person name="Kerckhof F.M."/>
            <person name="Cremers G."/>
            <person name="de Vos P."/>
            <person name="Vandamme P."/>
            <person name="Boon N."/>
            <person name="Op den Camp H.J."/>
            <person name="Heylen K."/>
        </authorList>
    </citation>
    <scope>NUCLEOTIDE SEQUENCE [LARGE SCALE GENOMIC DNA]</scope>
    <source>
        <strain evidence="6 7">R-67174</strain>
    </source>
</reference>
<evidence type="ECO:0000256" key="1">
    <source>
        <dbReference type="ARBA" id="ARBA00007228"/>
    </source>
</evidence>
<gene>
    <name evidence="6" type="ORF">AUC68_06430</name>
</gene>
<dbReference type="OrthoDB" id="9806346at2"/>
<keyword evidence="3 6" id="KW-0808">Transferase</keyword>
<dbReference type="InterPro" id="IPR004384">
    <property type="entry name" value="RNA_MeTrfase_TrmJ/LasT"/>
</dbReference>
<keyword evidence="4" id="KW-0949">S-adenosyl-L-methionine</keyword>
<accession>A0A1E3VZT6</accession>
<dbReference type="EMBL" id="LPWG01000012">
    <property type="protein sequence ID" value="ODR99067.1"/>
    <property type="molecule type" value="Genomic_DNA"/>
</dbReference>
<dbReference type="Gene3D" id="3.40.1280.10">
    <property type="match status" value="1"/>
</dbReference>
<dbReference type="GO" id="GO:0008173">
    <property type="term" value="F:RNA methyltransferase activity"/>
    <property type="evidence" value="ECO:0007669"/>
    <property type="project" value="InterPro"/>
</dbReference>
<name>A0A1E3VZT6_9HYPH</name>
<dbReference type="SUPFAM" id="SSF75217">
    <property type="entry name" value="alpha/beta knot"/>
    <property type="match status" value="1"/>
</dbReference>
<comment type="caution">
    <text evidence="6">The sequence shown here is derived from an EMBL/GenBank/DDBJ whole genome shotgun (WGS) entry which is preliminary data.</text>
</comment>
<dbReference type="PANTHER" id="PTHR42786">
    <property type="entry name" value="TRNA/RRNA METHYLTRANSFERASE"/>
    <property type="match status" value="1"/>
</dbReference>
<dbReference type="Proteomes" id="UP000094501">
    <property type="component" value="Unassembled WGS sequence"/>
</dbReference>
<evidence type="ECO:0000313" key="7">
    <source>
        <dbReference type="Proteomes" id="UP000094501"/>
    </source>
</evidence>
<evidence type="ECO:0000256" key="2">
    <source>
        <dbReference type="ARBA" id="ARBA00022603"/>
    </source>
</evidence>
<dbReference type="Gene3D" id="1.10.8.590">
    <property type="match status" value="1"/>
</dbReference>
<dbReference type="PANTHER" id="PTHR42786:SF7">
    <property type="entry name" value="TRNA_RRNA METHYLTRANSFERASE SPOU TYPE DOMAIN-CONTAINING PROTEIN"/>
    <property type="match status" value="1"/>
</dbReference>
<dbReference type="GO" id="GO:0002128">
    <property type="term" value="P:tRNA nucleoside ribose methylation"/>
    <property type="evidence" value="ECO:0007669"/>
    <property type="project" value="TreeGrafter"/>
</dbReference>
<dbReference type="InterPro" id="IPR001537">
    <property type="entry name" value="SpoU_MeTrfase"/>
</dbReference>
<dbReference type="AlphaFoldDB" id="A0A1E3VZT6"/>
<evidence type="ECO:0000256" key="4">
    <source>
        <dbReference type="ARBA" id="ARBA00022691"/>
    </source>
</evidence>
<comment type="similarity">
    <text evidence="1">Belongs to the class IV-like SAM-binding methyltransferase superfamily. RNA methyltransferase TrmH family.</text>
</comment>
<dbReference type="InterPro" id="IPR029028">
    <property type="entry name" value="Alpha/beta_knot_MTases"/>
</dbReference>
<dbReference type="GO" id="GO:0003723">
    <property type="term" value="F:RNA binding"/>
    <property type="evidence" value="ECO:0007669"/>
    <property type="project" value="InterPro"/>
</dbReference>
<protein>
    <submittedName>
        <fullName evidence="6">rRNA methyltransferase</fullName>
    </submittedName>
</protein>
<sequence length="255" mass="26776">MAPAIVLVEPQLGENIGFAARAMGNFGLGDLRLVAPRDGWPNEKACAAAAVAEPIASGAKVFETVAAALADCNYVVAATARPREMVKPVFSPETAAVGLRKRAQSGERCAVMFGGERNGLDNDSIALADAILTAPVDPGCASLSLPQAVLLFSYEWMKGGNPEGLGRITSFDGPAREGLATPGTGPATRASLFGLFDHMEGALDAAGFLRPPEKRPAMVRSIRNMFHRMACTEQDVRTWRGIIAALTRHSAASKG</sequence>
<evidence type="ECO:0000256" key="3">
    <source>
        <dbReference type="ARBA" id="ARBA00022679"/>
    </source>
</evidence>
<dbReference type="GO" id="GO:0005829">
    <property type="term" value="C:cytosol"/>
    <property type="evidence" value="ECO:0007669"/>
    <property type="project" value="TreeGrafter"/>
</dbReference>
<dbReference type="CDD" id="cd18093">
    <property type="entry name" value="SpoU-like_TrmJ"/>
    <property type="match status" value="1"/>
</dbReference>
<keyword evidence="2 6" id="KW-0489">Methyltransferase</keyword>
<evidence type="ECO:0000259" key="5">
    <source>
        <dbReference type="Pfam" id="PF00588"/>
    </source>
</evidence>
<organism evidence="6 7">
    <name type="scientific">Methyloceanibacter methanicus</name>
    <dbReference type="NCBI Taxonomy" id="1774968"/>
    <lineage>
        <taxon>Bacteria</taxon>
        <taxon>Pseudomonadati</taxon>
        <taxon>Pseudomonadota</taxon>
        <taxon>Alphaproteobacteria</taxon>
        <taxon>Hyphomicrobiales</taxon>
        <taxon>Hyphomicrobiaceae</taxon>
        <taxon>Methyloceanibacter</taxon>
    </lineage>
</organism>